<dbReference type="InterPro" id="IPR050490">
    <property type="entry name" value="Bact_solute-bd_prot1"/>
</dbReference>
<dbReference type="Pfam" id="PF13416">
    <property type="entry name" value="SBP_bac_8"/>
    <property type="match status" value="1"/>
</dbReference>
<dbReference type="EMBL" id="JAUSUR010000004">
    <property type="protein sequence ID" value="MDQ0361721.1"/>
    <property type="molecule type" value="Genomic_DNA"/>
</dbReference>
<evidence type="ECO:0000313" key="3">
    <source>
        <dbReference type="Proteomes" id="UP001230220"/>
    </source>
</evidence>
<protein>
    <submittedName>
        <fullName evidence="2">Lactose/L-arabinose transport system substrate-binding protein</fullName>
    </submittedName>
</protein>
<reference evidence="2 3" key="1">
    <citation type="submission" date="2023-07" db="EMBL/GenBank/DDBJ databases">
        <title>Genomic Encyclopedia of Type Strains, Phase IV (KMG-IV): sequencing the most valuable type-strain genomes for metagenomic binning, comparative biology and taxonomic classification.</title>
        <authorList>
            <person name="Goeker M."/>
        </authorList>
    </citation>
    <scope>NUCLEOTIDE SEQUENCE [LARGE SCALE GENOMIC DNA]</scope>
    <source>
        <strain evidence="2 3">DSM 16784</strain>
    </source>
</reference>
<dbReference type="InterPro" id="IPR006059">
    <property type="entry name" value="SBP"/>
</dbReference>
<evidence type="ECO:0000313" key="2">
    <source>
        <dbReference type="EMBL" id="MDQ0361721.1"/>
    </source>
</evidence>
<name>A0ABU0E4H7_9FIRM</name>
<gene>
    <name evidence="2" type="ORF">J2S15_002471</name>
</gene>
<accession>A0ABU0E4H7</accession>
<evidence type="ECO:0000256" key="1">
    <source>
        <dbReference type="SAM" id="SignalP"/>
    </source>
</evidence>
<proteinExistence type="predicted"/>
<keyword evidence="1" id="KW-0732">Signal</keyword>
<sequence>MKRLLKVFLVTFMALGLVACGGGDKDETAEKSNKITVWAWDETFNIAAMKEAASMYKDIDPDVEIEIVTMSQDDIVQKLHTSLSSGKIDGLPDIVLIEDYRIQNFLTAYEDSFAEVGDIVDEEAFDEYKFAINKVDDKIYGVPFDSGVAGLFYRTDYIEEAGYTMEDMENLTWEKYIEIGKAVKEKTGKDMLTLDPSDVGQLRIMMQSAGAWYMEEDGETVNIENNQALKDGIKIYKDMIDAGIVKQVSDWDSFVSAFQQGDVATVPTGCWISSSITAADDLSGKWAVTQIPRMEANADSVNYSSIGGSGWYIINNDNVDTAKAFMKDTFASSPELMDTLATDIGVVSTLKEAKNTESYEAENEFYNGQPTLKMLSEWSGEVKGVNYGLHTYAIEAVVAEAVQSILGGADIDSTLKDAQTQAESAVVN</sequence>
<dbReference type="SUPFAM" id="SSF53850">
    <property type="entry name" value="Periplasmic binding protein-like II"/>
    <property type="match status" value="1"/>
</dbReference>
<dbReference type="Proteomes" id="UP001230220">
    <property type="component" value="Unassembled WGS sequence"/>
</dbReference>
<comment type="caution">
    <text evidence="2">The sequence shown here is derived from an EMBL/GenBank/DDBJ whole genome shotgun (WGS) entry which is preliminary data.</text>
</comment>
<dbReference type="PANTHER" id="PTHR43649:SF32">
    <property type="entry name" value="SUGAR BINDING SECRETED PROTEIN"/>
    <property type="match status" value="1"/>
</dbReference>
<feature type="signal peptide" evidence="1">
    <location>
        <begin position="1"/>
        <end position="19"/>
    </location>
</feature>
<dbReference type="Gene3D" id="3.40.190.10">
    <property type="entry name" value="Periplasmic binding protein-like II"/>
    <property type="match status" value="1"/>
</dbReference>
<dbReference type="RefSeq" id="WP_307408691.1">
    <property type="nucleotide sequence ID" value="NZ_JAUSUR010000004.1"/>
</dbReference>
<dbReference type="PROSITE" id="PS51257">
    <property type="entry name" value="PROKAR_LIPOPROTEIN"/>
    <property type="match status" value="1"/>
</dbReference>
<dbReference type="PANTHER" id="PTHR43649">
    <property type="entry name" value="ARABINOSE-BINDING PROTEIN-RELATED"/>
    <property type="match status" value="1"/>
</dbReference>
<feature type="chain" id="PRO_5045684582" evidence="1">
    <location>
        <begin position="20"/>
        <end position="428"/>
    </location>
</feature>
<keyword evidence="3" id="KW-1185">Reference proteome</keyword>
<organism evidence="2 3">
    <name type="scientific">Breznakia pachnodae</name>
    <dbReference type="NCBI Taxonomy" id="265178"/>
    <lineage>
        <taxon>Bacteria</taxon>
        <taxon>Bacillati</taxon>
        <taxon>Bacillota</taxon>
        <taxon>Erysipelotrichia</taxon>
        <taxon>Erysipelotrichales</taxon>
        <taxon>Erysipelotrichaceae</taxon>
        <taxon>Breznakia</taxon>
    </lineage>
</organism>